<evidence type="ECO:0000313" key="3">
    <source>
        <dbReference type="EMBL" id="MDY0742878.1"/>
    </source>
</evidence>
<dbReference type="EMBL" id="JAXCLA010000001">
    <property type="protein sequence ID" value="MDY0742878.1"/>
    <property type="molecule type" value="Genomic_DNA"/>
</dbReference>
<reference evidence="3 4" key="1">
    <citation type="submission" date="2023-11" db="EMBL/GenBank/DDBJ databases">
        <title>Paucibacter sp. nov., isolated from fresh soil in Korea.</title>
        <authorList>
            <person name="Le N.T.T."/>
        </authorList>
    </citation>
    <scope>NUCLEOTIDE SEQUENCE [LARGE SCALE GENOMIC DNA]</scope>
    <source>
        <strain evidence="3 4">R3-3</strain>
    </source>
</reference>
<dbReference type="Proteomes" id="UP001285263">
    <property type="component" value="Unassembled WGS sequence"/>
</dbReference>
<feature type="signal peptide" evidence="1">
    <location>
        <begin position="1"/>
        <end position="22"/>
    </location>
</feature>
<dbReference type="RefSeq" id="WP_320420687.1">
    <property type="nucleotide sequence ID" value="NZ_JAXCLA010000001.1"/>
</dbReference>
<name>A0ABU5DAX9_9BURK</name>
<sequence length="210" mass="22051">MGTVVGHSVCLAALMACLSASAAPVCEVMAVRGQASAAGRELAQGDKLDEGTVLKTGAQGRVRLRCGDGSTLVLGDNSSLTIEKFEVGPDDKRIAAKLLLETGLLGQKVAPSTAGSWEVRTPTAVTAVRGTEFVVEINNEQQTEVNVQSGQVDVEALLVPTRALHPRKPSRVSLDSPKAGTKCNQFTGCTESAAWSAERIKSTQDRLSFD</sequence>
<gene>
    <name evidence="3" type="ORF">SNE35_00090</name>
</gene>
<keyword evidence="4" id="KW-1185">Reference proteome</keyword>
<accession>A0ABU5DAX9</accession>
<evidence type="ECO:0000259" key="2">
    <source>
        <dbReference type="Pfam" id="PF04773"/>
    </source>
</evidence>
<evidence type="ECO:0000256" key="1">
    <source>
        <dbReference type="SAM" id="SignalP"/>
    </source>
</evidence>
<dbReference type="Gene3D" id="2.60.120.1440">
    <property type="match status" value="1"/>
</dbReference>
<keyword evidence="1" id="KW-0732">Signal</keyword>
<dbReference type="InterPro" id="IPR006860">
    <property type="entry name" value="FecR"/>
</dbReference>
<comment type="caution">
    <text evidence="3">The sequence shown here is derived from an EMBL/GenBank/DDBJ whole genome shotgun (WGS) entry which is preliminary data.</text>
</comment>
<feature type="domain" description="FecR protein" evidence="2">
    <location>
        <begin position="53"/>
        <end position="152"/>
    </location>
</feature>
<evidence type="ECO:0000313" key="4">
    <source>
        <dbReference type="Proteomes" id="UP001285263"/>
    </source>
</evidence>
<dbReference type="PANTHER" id="PTHR38731">
    <property type="entry name" value="LIPL45-RELATED LIPOPROTEIN-RELATED"/>
    <property type="match status" value="1"/>
</dbReference>
<protein>
    <submittedName>
        <fullName evidence="3">FecR family protein</fullName>
    </submittedName>
</protein>
<organism evidence="3 4">
    <name type="scientific">Roseateles agri</name>
    <dbReference type="NCBI Taxonomy" id="3098619"/>
    <lineage>
        <taxon>Bacteria</taxon>
        <taxon>Pseudomonadati</taxon>
        <taxon>Pseudomonadota</taxon>
        <taxon>Betaproteobacteria</taxon>
        <taxon>Burkholderiales</taxon>
        <taxon>Sphaerotilaceae</taxon>
        <taxon>Roseateles</taxon>
    </lineage>
</organism>
<dbReference type="Pfam" id="PF04773">
    <property type="entry name" value="FecR"/>
    <property type="match status" value="1"/>
</dbReference>
<proteinExistence type="predicted"/>
<feature type="chain" id="PRO_5046355911" evidence="1">
    <location>
        <begin position="23"/>
        <end position="210"/>
    </location>
</feature>